<gene>
    <name evidence="3" type="ORF">BG55_10100</name>
</gene>
<dbReference type="PANTHER" id="PTHR13847:SF281">
    <property type="entry name" value="FAD DEPENDENT OXIDOREDUCTASE DOMAIN-CONTAINING PROTEIN"/>
    <property type="match status" value="1"/>
</dbReference>
<dbReference type="PATRIC" id="fig|69222.5.peg.2078"/>
<accession>A0A014MBP6</accession>
<feature type="domain" description="FAD dependent oxidoreductase" evidence="2">
    <location>
        <begin position="35"/>
        <end position="390"/>
    </location>
</feature>
<dbReference type="AlphaFoldDB" id="A0A014MBP6"/>
<proteinExistence type="predicted"/>
<dbReference type="PANTHER" id="PTHR13847">
    <property type="entry name" value="SARCOSINE DEHYDROGENASE-RELATED"/>
    <property type="match status" value="1"/>
</dbReference>
<keyword evidence="1" id="KW-0560">Oxidoreductase</keyword>
<name>A0A014MBP6_9GAMM</name>
<organism evidence="3 4">
    <name type="scientific">Erwinia mallotivora</name>
    <dbReference type="NCBI Taxonomy" id="69222"/>
    <lineage>
        <taxon>Bacteria</taxon>
        <taxon>Pseudomonadati</taxon>
        <taxon>Pseudomonadota</taxon>
        <taxon>Gammaproteobacteria</taxon>
        <taxon>Enterobacterales</taxon>
        <taxon>Erwiniaceae</taxon>
        <taxon>Erwinia</taxon>
    </lineage>
</organism>
<dbReference type="Pfam" id="PF01266">
    <property type="entry name" value="DAO"/>
    <property type="match status" value="1"/>
</dbReference>
<sequence>MKYASIPFNQNRNGWLDGHPLSVPHPPLNGDITADWVVIGSGFAGLAFARRLAQHDPQLRIVIIDSACAAESSSARNSGFIIGLPHNIGSSTAELKKAQDYRTLLQEGIRLIDEMVKQHRIDCEWETVGKYHCQVDARNNQILQEYRDSLDALGESYTLFDQQMLAQKLGTHFYAKGIYTPGAVLVNPATLAVGLASSLPGNVMIYDHTPALEIHYGSTNRVFTPGGSITARKVMLATNALSSALAPRHSRQAAMATFASITAPLTAEQQQRLPDTGSWGLTPVNAIAGATLRYTRDGRFMIRQHVVPALKGAVTAAQTYQAAQLHRQIFHKIYPQLSDVSLTECWSGTISVTRNGAPVWGTLGNNVYTASGCNGAGISKQTVAGALLADYVLGYDNPLIASMLALGQANYLPSSPILDVAIAISLAKERYMGRNEM</sequence>
<keyword evidence="4" id="KW-1185">Reference proteome</keyword>
<reference evidence="3 4" key="1">
    <citation type="submission" date="2014-02" db="EMBL/GenBank/DDBJ databases">
        <title>Draft genome of Erwinia mallotivora strain BT-MARDI, a papaya dieback pathogen.</title>
        <authorList>
            <person name="Redzuan R."/>
            <person name="Abu Bakar N."/>
            <person name="Badrun R."/>
            <person name="Mohd Raih M.F."/>
            <person name="Rozano L."/>
            <person name="Mat Amin N."/>
        </authorList>
    </citation>
    <scope>NUCLEOTIDE SEQUENCE [LARGE SCALE GENOMIC DNA]</scope>
    <source>
        <strain evidence="3 4">BT-MARDI</strain>
    </source>
</reference>
<dbReference type="Gene3D" id="3.50.50.60">
    <property type="entry name" value="FAD/NAD(P)-binding domain"/>
    <property type="match status" value="1"/>
</dbReference>
<evidence type="ECO:0000256" key="1">
    <source>
        <dbReference type="ARBA" id="ARBA00023002"/>
    </source>
</evidence>
<dbReference type="InterPro" id="IPR036188">
    <property type="entry name" value="FAD/NAD-bd_sf"/>
</dbReference>
<dbReference type="STRING" id="69222.BG55_10100"/>
<evidence type="ECO:0000313" key="4">
    <source>
        <dbReference type="Proteomes" id="UP000019918"/>
    </source>
</evidence>
<dbReference type="Proteomes" id="UP000019918">
    <property type="component" value="Unassembled WGS sequence"/>
</dbReference>
<evidence type="ECO:0000259" key="2">
    <source>
        <dbReference type="Pfam" id="PF01266"/>
    </source>
</evidence>
<dbReference type="OrthoDB" id="6925984at2"/>
<dbReference type="SUPFAM" id="SSF51905">
    <property type="entry name" value="FAD/NAD(P)-binding domain"/>
    <property type="match status" value="1"/>
</dbReference>
<dbReference type="Gene3D" id="3.30.9.10">
    <property type="entry name" value="D-Amino Acid Oxidase, subunit A, domain 2"/>
    <property type="match status" value="1"/>
</dbReference>
<dbReference type="GO" id="GO:0005737">
    <property type="term" value="C:cytoplasm"/>
    <property type="evidence" value="ECO:0007669"/>
    <property type="project" value="TreeGrafter"/>
</dbReference>
<comment type="caution">
    <text evidence="3">The sequence shown here is derived from an EMBL/GenBank/DDBJ whole genome shotgun (WGS) entry which is preliminary data.</text>
</comment>
<dbReference type="GO" id="GO:0016491">
    <property type="term" value="F:oxidoreductase activity"/>
    <property type="evidence" value="ECO:0007669"/>
    <property type="project" value="UniProtKB-KW"/>
</dbReference>
<protein>
    <submittedName>
        <fullName evidence="3">Oxidoreductase</fullName>
    </submittedName>
</protein>
<evidence type="ECO:0000313" key="3">
    <source>
        <dbReference type="EMBL" id="EXU75519.1"/>
    </source>
</evidence>
<dbReference type="InterPro" id="IPR006076">
    <property type="entry name" value="FAD-dep_OxRdtase"/>
</dbReference>
<dbReference type="RefSeq" id="WP_034936892.1">
    <property type="nucleotide sequence ID" value="NZ_JFHN01000045.1"/>
</dbReference>
<dbReference type="EMBL" id="JFHN01000045">
    <property type="protein sequence ID" value="EXU75519.1"/>
    <property type="molecule type" value="Genomic_DNA"/>
</dbReference>